<dbReference type="EMBL" id="LN899821">
    <property type="protein sequence ID" value="CUV16909.1"/>
    <property type="molecule type" value="Genomic_DNA"/>
</dbReference>
<dbReference type="EMBL" id="LN899824">
    <property type="protein sequence ID" value="CUV29024.1"/>
    <property type="molecule type" value="Genomic_DNA"/>
</dbReference>
<proteinExistence type="predicted"/>
<organism evidence="4">
    <name type="scientific">Ralstonia solanacearum</name>
    <name type="common">Pseudomonas solanacearum</name>
    <dbReference type="NCBI Taxonomy" id="305"/>
    <lineage>
        <taxon>Bacteria</taxon>
        <taxon>Pseudomonadati</taxon>
        <taxon>Pseudomonadota</taxon>
        <taxon>Betaproteobacteria</taxon>
        <taxon>Burkholderiales</taxon>
        <taxon>Burkholderiaceae</taxon>
        <taxon>Ralstonia</taxon>
        <taxon>Ralstonia solanacearum species complex</taxon>
    </lineage>
</organism>
<protein>
    <submittedName>
        <fullName evidence="4">Uncharacterized protein</fullName>
    </submittedName>
</protein>
<accession>A0A0S4WZN6</accession>
<gene>
    <name evidence="1" type="ORF">PSS4_v1_190065</name>
    <name evidence="2" type="ORF">RUN1985_v1_290174</name>
    <name evidence="4" type="ORF">RUN215_v1_1000027</name>
    <name evidence="3" type="ORF">TO10_v1_150159</name>
</gene>
<reference evidence="4" key="1">
    <citation type="submission" date="2015-10" db="EMBL/GenBank/DDBJ databases">
        <authorList>
            <person name="Gilbert D.G."/>
        </authorList>
    </citation>
    <scope>NUCLEOTIDE SEQUENCE</scope>
    <source>
        <strain evidence="4">Phyl III-seqv23</strain>
    </source>
</reference>
<name>A0A0S4WZN6_RALSL</name>
<dbReference type="EMBL" id="LN899827">
    <property type="protein sequence ID" value="CUV44420.1"/>
    <property type="molecule type" value="Genomic_DNA"/>
</dbReference>
<sequence length="82" mass="8425">MASTSASLRSRVVSGAEVPGDITGAMGWLTAQRTGLPSASRTSIVYDGPMMAGVHATALHADIASTHPIRRPMAHLRAASAL</sequence>
<evidence type="ECO:0000313" key="4">
    <source>
        <dbReference type="EMBL" id="CUV56876.1"/>
    </source>
</evidence>
<evidence type="ECO:0000313" key="1">
    <source>
        <dbReference type="EMBL" id="CUV16909.1"/>
    </source>
</evidence>
<evidence type="ECO:0000313" key="2">
    <source>
        <dbReference type="EMBL" id="CUV29024.1"/>
    </source>
</evidence>
<dbReference type="AlphaFoldDB" id="A0A0S4WZN6"/>
<dbReference type="EMBL" id="LN899820">
    <property type="protein sequence ID" value="CUV56876.1"/>
    <property type="molecule type" value="Genomic_DNA"/>
</dbReference>
<evidence type="ECO:0000313" key="3">
    <source>
        <dbReference type="EMBL" id="CUV44420.1"/>
    </source>
</evidence>